<reference evidence="1 2" key="1">
    <citation type="journal article" date="2016" name="Genome Biol. Evol.">
        <title>Divergent and convergent evolution of fungal pathogenicity.</title>
        <authorList>
            <person name="Shang Y."/>
            <person name="Xiao G."/>
            <person name="Zheng P."/>
            <person name="Cen K."/>
            <person name="Zhan S."/>
            <person name="Wang C."/>
        </authorList>
    </citation>
    <scope>NUCLEOTIDE SEQUENCE [LARGE SCALE GENOMIC DNA]</scope>
    <source>
        <strain evidence="1 2">RCEF 1005</strain>
    </source>
</reference>
<gene>
    <name evidence="1" type="ORF">LEL_10707</name>
</gene>
<comment type="caution">
    <text evidence="1">The sequence shown here is derived from an EMBL/GenBank/DDBJ whole genome shotgun (WGS) entry which is preliminary data.</text>
</comment>
<evidence type="ECO:0000313" key="1">
    <source>
        <dbReference type="EMBL" id="OAA62371.1"/>
    </source>
</evidence>
<proteinExistence type="predicted"/>
<dbReference type="STRING" id="1081108.A0A167V9E7"/>
<accession>A0A167V9E7</accession>
<evidence type="ECO:0000313" key="2">
    <source>
        <dbReference type="Proteomes" id="UP000076881"/>
    </source>
</evidence>
<keyword evidence="2" id="KW-1185">Reference proteome</keyword>
<dbReference type="AlphaFoldDB" id="A0A167V9E7"/>
<dbReference type="EMBL" id="AZHF01000017">
    <property type="protein sequence ID" value="OAA62371.1"/>
    <property type="molecule type" value="Genomic_DNA"/>
</dbReference>
<dbReference type="OrthoDB" id="4366798at2759"/>
<dbReference type="Proteomes" id="UP000076881">
    <property type="component" value="Unassembled WGS sequence"/>
</dbReference>
<protein>
    <submittedName>
        <fullName evidence="1">Uncharacterized protein</fullName>
    </submittedName>
</protein>
<name>A0A167V9E7_CORDF</name>
<organism evidence="1 2">
    <name type="scientific">Akanthomyces lecanii RCEF 1005</name>
    <dbReference type="NCBI Taxonomy" id="1081108"/>
    <lineage>
        <taxon>Eukaryota</taxon>
        <taxon>Fungi</taxon>
        <taxon>Dikarya</taxon>
        <taxon>Ascomycota</taxon>
        <taxon>Pezizomycotina</taxon>
        <taxon>Sordariomycetes</taxon>
        <taxon>Hypocreomycetidae</taxon>
        <taxon>Hypocreales</taxon>
        <taxon>Cordycipitaceae</taxon>
        <taxon>Akanthomyces</taxon>
        <taxon>Cordyceps confragosa</taxon>
    </lineage>
</organism>
<sequence length="113" mass="13244">MPWHCPFPKTYDGLDGRYYYHEDPYKWPYFKFGEALKPEDIFGHLHERFNTAPIAIMDKVAWHADVVDLITMSKTLDEFYARLEERKMLRLDELKSAIASADVLDSLSKGNSK</sequence>